<evidence type="ECO:0000256" key="3">
    <source>
        <dbReference type="ARBA" id="ARBA00022679"/>
    </source>
</evidence>
<dbReference type="Pfam" id="PF13177">
    <property type="entry name" value="DNA_pol3_delta2"/>
    <property type="match status" value="1"/>
</dbReference>
<dbReference type="InterPro" id="IPR001270">
    <property type="entry name" value="ClpA/B"/>
</dbReference>
<dbReference type="GO" id="GO:0009360">
    <property type="term" value="C:DNA polymerase III complex"/>
    <property type="evidence" value="ECO:0007669"/>
    <property type="project" value="InterPro"/>
</dbReference>
<accession>A0A140L820</accession>
<dbReference type="Gene3D" id="1.20.272.10">
    <property type="match status" value="1"/>
</dbReference>
<evidence type="ECO:0000313" key="16">
    <source>
        <dbReference type="Proteomes" id="UP000070427"/>
    </source>
</evidence>
<evidence type="ECO:0000256" key="1">
    <source>
        <dbReference type="ARBA" id="ARBA00006360"/>
    </source>
</evidence>
<keyword evidence="4 15" id="KW-0548">Nucleotidyltransferase</keyword>
<dbReference type="PATRIC" id="fig|520764.3.peg.1583"/>
<name>A0A140L820_9FIRM</name>
<evidence type="ECO:0000256" key="12">
    <source>
        <dbReference type="SAM" id="Coils"/>
    </source>
</evidence>
<feature type="region of interest" description="Disordered" evidence="13">
    <location>
        <begin position="399"/>
        <end position="490"/>
    </location>
</feature>
<reference evidence="15 16" key="1">
    <citation type="submission" date="2015-12" db="EMBL/GenBank/DDBJ databases">
        <title>Draft genome sequnece of Fervidicola ferrireducens strain Y170.</title>
        <authorList>
            <person name="Patel B.K."/>
        </authorList>
    </citation>
    <scope>NUCLEOTIDE SEQUENCE [LARGE SCALE GENOMIC DNA]</scope>
    <source>
        <strain evidence="15 16">Y170</strain>
    </source>
</reference>
<keyword evidence="8" id="KW-0862">Zinc</keyword>
<dbReference type="Gene3D" id="3.40.50.300">
    <property type="entry name" value="P-loop containing nucleotide triphosphate hydrolases"/>
    <property type="match status" value="1"/>
</dbReference>
<keyword evidence="3 15" id="KW-0808">Transferase</keyword>
<proteinExistence type="inferred from homology"/>
<dbReference type="FunFam" id="1.10.8.60:FF:000013">
    <property type="entry name" value="DNA polymerase III subunit gamma/tau"/>
    <property type="match status" value="1"/>
</dbReference>
<dbReference type="GO" id="GO:0005524">
    <property type="term" value="F:ATP binding"/>
    <property type="evidence" value="ECO:0007669"/>
    <property type="project" value="UniProtKB-KW"/>
</dbReference>
<dbReference type="FunFam" id="3.40.50.300:FF:000014">
    <property type="entry name" value="DNA polymerase III subunit gamma/tau"/>
    <property type="match status" value="1"/>
</dbReference>
<feature type="compositionally biased region" description="Basic and acidic residues" evidence="13">
    <location>
        <begin position="444"/>
        <end position="466"/>
    </location>
</feature>
<dbReference type="Proteomes" id="UP000070427">
    <property type="component" value="Unassembled WGS sequence"/>
</dbReference>
<dbReference type="EC" id="2.7.7.7" evidence="2"/>
<keyword evidence="10" id="KW-0239">DNA-directed DNA polymerase</keyword>
<dbReference type="InParanoid" id="A0A140L820"/>
<dbReference type="SUPFAM" id="SSF52540">
    <property type="entry name" value="P-loop containing nucleoside triphosphate hydrolases"/>
    <property type="match status" value="1"/>
</dbReference>
<feature type="domain" description="AAA+ ATPase" evidence="14">
    <location>
        <begin position="37"/>
        <end position="188"/>
    </location>
</feature>
<dbReference type="Pfam" id="PF12169">
    <property type="entry name" value="DNA_pol3_gamma3"/>
    <property type="match status" value="1"/>
</dbReference>
<keyword evidence="6" id="KW-0479">Metal-binding</keyword>
<dbReference type="NCBIfam" id="TIGR02397">
    <property type="entry name" value="dnaX_nterm"/>
    <property type="match status" value="1"/>
</dbReference>
<dbReference type="PRINTS" id="PR00300">
    <property type="entry name" value="CLPPROTEASEA"/>
</dbReference>
<keyword evidence="5" id="KW-0235">DNA replication</keyword>
<dbReference type="InterPro" id="IPR012763">
    <property type="entry name" value="DNA_pol_III_sug/sutau_N"/>
</dbReference>
<dbReference type="GO" id="GO:0006261">
    <property type="term" value="P:DNA-templated DNA replication"/>
    <property type="evidence" value="ECO:0007669"/>
    <property type="project" value="TreeGrafter"/>
</dbReference>
<keyword evidence="9" id="KW-0067">ATP-binding</keyword>
<keyword evidence="12" id="KW-0175">Coiled coil</keyword>
<feature type="compositionally biased region" description="Basic and acidic residues" evidence="13">
    <location>
        <begin position="399"/>
        <end position="419"/>
    </location>
</feature>
<dbReference type="PANTHER" id="PTHR11669">
    <property type="entry name" value="REPLICATION FACTOR C / DNA POLYMERASE III GAMMA-TAU SUBUNIT"/>
    <property type="match status" value="1"/>
</dbReference>
<dbReference type="InterPro" id="IPR003593">
    <property type="entry name" value="AAA+_ATPase"/>
</dbReference>
<dbReference type="InterPro" id="IPR022754">
    <property type="entry name" value="DNA_pol_III_gamma-3"/>
</dbReference>
<dbReference type="GO" id="GO:0003677">
    <property type="term" value="F:DNA binding"/>
    <property type="evidence" value="ECO:0007669"/>
    <property type="project" value="InterPro"/>
</dbReference>
<comment type="catalytic activity">
    <reaction evidence="11">
        <text>DNA(n) + a 2'-deoxyribonucleoside 5'-triphosphate = DNA(n+1) + diphosphate</text>
        <dbReference type="Rhea" id="RHEA:22508"/>
        <dbReference type="Rhea" id="RHEA-COMP:17339"/>
        <dbReference type="Rhea" id="RHEA-COMP:17340"/>
        <dbReference type="ChEBI" id="CHEBI:33019"/>
        <dbReference type="ChEBI" id="CHEBI:61560"/>
        <dbReference type="ChEBI" id="CHEBI:173112"/>
        <dbReference type="EC" id="2.7.7.7"/>
    </reaction>
</comment>
<dbReference type="GO" id="GO:0046872">
    <property type="term" value="F:metal ion binding"/>
    <property type="evidence" value="ECO:0007669"/>
    <property type="project" value="UniProtKB-KW"/>
</dbReference>
<keyword evidence="16" id="KW-1185">Reference proteome</keyword>
<evidence type="ECO:0000256" key="5">
    <source>
        <dbReference type="ARBA" id="ARBA00022705"/>
    </source>
</evidence>
<sequence>MAYVALYRKYRPRNFDEIVGQEAIVRTLKNQVKSGKIGHAYLFCGMRGTGKTSTARVLAKALNCEHGPTDTPCNKCKNCIAINEGSMMDVIEMDAASNRGIDDIRALRERVNFPPSEGRYRVYIIDEVHMLTTEAFNALLKTLEEPPRHVVFILATTEPNRLPATILSRCMRFDFKRVQAREMLPHLKRITEENGVDAEERALLLVARNSQGSMRDALSLLDKALSFGGNRLTFEDALSLFGAVGDDLLMEIARAAKSRNPGRILDVIEEVVNTGKDLVRFADDLMVLYRNMLMVSVGANRELVDVTDEEYGRLEALAKIYSTEEILNSLDLLKKAAGDVRWASQPRTVLEAAMVKLAMPELWTGDAGEAAKVKVLEQRVEELERRLKELLESPALSVQEEKKRAKKDENLAKVKENGGEKGNMAGEPLRDEVEEKSVEEEDMKDGPEKPEKLGEEAARLEGKPEVSEGAPGEEVRQSPGGGKRKKDGTLEELKTKWRDVLEELEKSGKMALVNVMKECRVEPCDMKNGALFLSFEGFEGHKTLIEMQKKLIEEGIKSVTGLEVVIKGLKKNEVAASKDEDVSDEEFIRSAVELFGEDLVEIEDE</sequence>
<dbReference type="CDD" id="cd18137">
    <property type="entry name" value="HLD_clamp_pol_III_gamma_tau"/>
    <property type="match status" value="1"/>
</dbReference>
<keyword evidence="7" id="KW-0547">Nucleotide-binding</keyword>
<evidence type="ECO:0000256" key="13">
    <source>
        <dbReference type="SAM" id="MobiDB-lite"/>
    </source>
</evidence>
<comment type="similarity">
    <text evidence="1">Belongs to the DnaX/STICHEL family.</text>
</comment>
<feature type="coiled-coil region" evidence="12">
    <location>
        <begin position="366"/>
        <end position="393"/>
    </location>
</feature>
<evidence type="ECO:0000256" key="10">
    <source>
        <dbReference type="ARBA" id="ARBA00022932"/>
    </source>
</evidence>
<dbReference type="PANTHER" id="PTHR11669:SF0">
    <property type="entry name" value="PROTEIN STICHEL-LIKE 2"/>
    <property type="match status" value="1"/>
</dbReference>
<dbReference type="InterPro" id="IPR027417">
    <property type="entry name" value="P-loop_NTPase"/>
</dbReference>
<dbReference type="SUPFAM" id="SSF48019">
    <property type="entry name" value="post-AAA+ oligomerization domain-like"/>
    <property type="match status" value="1"/>
</dbReference>
<dbReference type="InterPro" id="IPR050238">
    <property type="entry name" value="DNA_Rep/Repair_Clamp_Loader"/>
</dbReference>
<dbReference type="Gene3D" id="1.10.8.60">
    <property type="match status" value="1"/>
</dbReference>
<protein>
    <recommendedName>
        <fullName evidence="2">DNA-directed DNA polymerase</fullName>
        <ecNumber evidence="2">2.7.7.7</ecNumber>
    </recommendedName>
</protein>
<evidence type="ECO:0000256" key="4">
    <source>
        <dbReference type="ARBA" id="ARBA00022695"/>
    </source>
</evidence>
<dbReference type="STRING" id="520764.AN618_14690"/>
<evidence type="ECO:0000256" key="7">
    <source>
        <dbReference type="ARBA" id="ARBA00022741"/>
    </source>
</evidence>
<dbReference type="OrthoDB" id="9810148at2"/>
<evidence type="ECO:0000256" key="11">
    <source>
        <dbReference type="ARBA" id="ARBA00049244"/>
    </source>
</evidence>
<dbReference type="RefSeq" id="WP_066353547.1">
    <property type="nucleotide sequence ID" value="NZ_LOED01000017.1"/>
</dbReference>
<evidence type="ECO:0000256" key="2">
    <source>
        <dbReference type="ARBA" id="ARBA00012417"/>
    </source>
</evidence>
<dbReference type="AlphaFoldDB" id="A0A140L820"/>
<dbReference type="EMBL" id="LOED01000017">
    <property type="protein sequence ID" value="KXG76695.1"/>
    <property type="molecule type" value="Genomic_DNA"/>
</dbReference>
<gene>
    <name evidence="15" type="primary">dnaX_1</name>
    <name evidence="15" type="ORF">AN618_14690</name>
</gene>
<dbReference type="GO" id="GO:0003887">
    <property type="term" value="F:DNA-directed DNA polymerase activity"/>
    <property type="evidence" value="ECO:0007669"/>
    <property type="project" value="UniProtKB-KW"/>
</dbReference>
<evidence type="ECO:0000256" key="6">
    <source>
        <dbReference type="ARBA" id="ARBA00022723"/>
    </source>
</evidence>
<organism evidence="15 16">
    <name type="scientific">Fervidicola ferrireducens</name>
    <dbReference type="NCBI Taxonomy" id="520764"/>
    <lineage>
        <taxon>Bacteria</taxon>
        <taxon>Bacillati</taxon>
        <taxon>Bacillota</taxon>
        <taxon>Clostridia</taxon>
        <taxon>Thermosediminibacterales</taxon>
        <taxon>Thermosediminibacteraceae</taxon>
        <taxon>Fervidicola</taxon>
    </lineage>
</organism>
<dbReference type="SMART" id="SM00382">
    <property type="entry name" value="AAA"/>
    <property type="match status" value="1"/>
</dbReference>
<dbReference type="Pfam" id="PF22608">
    <property type="entry name" value="DNAX_ATPase_lid"/>
    <property type="match status" value="1"/>
</dbReference>
<dbReference type="NCBIfam" id="NF004046">
    <property type="entry name" value="PRK05563.1"/>
    <property type="match status" value="1"/>
</dbReference>
<dbReference type="FunCoup" id="A0A140L820">
    <property type="interactions" value="220"/>
</dbReference>
<dbReference type="CDD" id="cd00009">
    <property type="entry name" value="AAA"/>
    <property type="match status" value="1"/>
</dbReference>
<evidence type="ECO:0000256" key="9">
    <source>
        <dbReference type="ARBA" id="ARBA00022840"/>
    </source>
</evidence>
<dbReference type="InterPro" id="IPR045085">
    <property type="entry name" value="HLD_clamp_pol_III_gamma_tau"/>
</dbReference>
<evidence type="ECO:0000256" key="8">
    <source>
        <dbReference type="ARBA" id="ARBA00022833"/>
    </source>
</evidence>
<comment type="caution">
    <text evidence="15">The sequence shown here is derived from an EMBL/GenBank/DDBJ whole genome shotgun (WGS) entry which is preliminary data.</text>
</comment>
<evidence type="ECO:0000313" key="15">
    <source>
        <dbReference type="EMBL" id="KXG76695.1"/>
    </source>
</evidence>
<evidence type="ECO:0000259" key="14">
    <source>
        <dbReference type="SMART" id="SM00382"/>
    </source>
</evidence>
<dbReference type="InterPro" id="IPR008921">
    <property type="entry name" value="DNA_pol3_clamp-load_cplx_C"/>
</dbReference>